<dbReference type="KEGG" id="mlr:MELLADRAFT_105270"/>
<dbReference type="RefSeq" id="XP_007408448.1">
    <property type="nucleotide sequence ID" value="XM_007408386.1"/>
</dbReference>
<dbReference type="AlphaFoldDB" id="F4RHJ9"/>
<dbReference type="VEuPathDB" id="FungiDB:MELLADRAFT_105270"/>
<gene>
    <name evidence="2" type="ORF">MELLADRAFT_105270</name>
</gene>
<dbReference type="EMBL" id="GL883101">
    <property type="protein sequence ID" value="EGG08250.1"/>
    <property type="molecule type" value="Genomic_DNA"/>
</dbReference>
<dbReference type="GeneID" id="18922548"/>
<feature type="compositionally biased region" description="Low complexity" evidence="1">
    <location>
        <begin position="148"/>
        <end position="158"/>
    </location>
</feature>
<protein>
    <submittedName>
        <fullName evidence="2">Uncharacterized protein</fullName>
    </submittedName>
</protein>
<feature type="compositionally biased region" description="Polar residues" evidence="1">
    <location>
        <begin position="116"/>
        <end position="130"/>
    </location>
</feature>
<evidence type="ECO:0000313" key="3">
    <source>
        <dbReference type="Proteomes" id="UP000001072"/>
    </source>
</evidence>
<keyword evidence="3" id="KW-1185">Reference proteome</keyword>
<evidence type="ECO:0000256" key="1">
    <source>
        <dbReference type="SAM" id="MobiDB-lite"/>
    </source>
</evidence>
<reference evidence="3" key="1">
    <citation type="journal article" date="2011" name="Proc. Natl. Acad. Sci. U.S.A.">
        <title>Obligate biotrophy features unraveled by the genomic analysis of rust fungi.</title>
        <authorList>
            <person name="Duplessis S."/>
            <person name="Cuomo C.A."/>
            <person name="Lin Y.-C."/>
            <person name="Aerts A."/>
            <person name="Tisserant E."/>
            <person name="Veneault-Fourrey C."/>
            <person name="Joly D.L."/>
            <person name="Hacquard S."/>
            <person name="Amselem J."/>
            <person name="Cantarel B.L."/>
            <person name="Chiu R."/>
            <person name="Coutinho P.M."/>
            <person name="Feau N."/>
            <person name="Field M."/>
            <person name="Frey P."/>
            <person name="Gelhaye E."/>
            <person name="Goldberg J."/>
            <person name="Grabherr M.G."/>
            <person name="Kodira C.D."/>
            <person name="Kohler A."/>
            <person name="Kuees U."/>
            <person name="Lindquist E.A."/>
            <person name="Lucas S.M."/>
            <person name="Mago R."/>
            <person name="Mauceli E."/>
            <person name="Morin E."/>
            <person name="Murat C."/>
            <person name="Pangilinan J.L."/>
            <person name="Park R."/>
            <person name="Pearson M."/>
            <person name="Quesneville H."/>
            <person name="Rouhier N."/>
            <person name="Sakthikumar S."/>
            <person name="Salamov A.A."/>
            <person name="Schmutz J."/>
            <person name="Selles B."/>
            <person name="Shapiro H."/>
            <person name="Tanguay P."/>
            <person name="Tuskan G.A."/>
            <person name="Henrissat B."/>
            <person name="Van de Peer Y."/>
            <person name="Rouze P."/>
            <person name="Ellis J.G."/>
            <person name="Dodds P.N."/>
            <person name="Schein J.E."/>
            <person name="Zhong S."/>
            <person name="Hamelin R.C."/>
            <person name="Grigoriev I.V."/>
            <person name="Szabo L.J."/>
            <person name="Martin F."/>
        </authorList>
    </citation>
    <scope>NUCLEOTIDE SEQUENCE [LARGE SCALE GENOMIC DNA]</scope>
    <source>
        <strain evidence="3">98AG31 / pathotype 3-4-7</strain>
    </source>
</reference>
<name>F4RHJ9_MELLP</name>
<dbReference type="HOGENOM" id="CLU_1402727_0_0_1"/>
<feature type="region of interest" description="Disordered" evidence="1">
    <location>
        <begin position="116"/>
        <end position="158"/>
    </location>
</feature>
<sequence>MGAVDNPLYGKGVYFLRGPFFPKNRPNTSFDSLAFEGHDHPFVGTRLSYMGSFTDSVAVTSTGIVCNIDTVQESSPKSPEDILLTTIDTTKLLTVLHSDFHPIVNTICPVTAISRTTAVSPSSDPETHNTQTRRRSNRIPTYSQSERSTPTMKSTPSSTFCPLAFQVEDWGKRPVFSSPIVRSSSNKRRRLNSM</sequence>
<dbReference type="InParanoid" id="F4RHJ9"/>
<proteinExistence type="predicted"/>
<dbReference type="Proteomes" id="UP000001072">
    <property type="component" value="Unassembled WGS sequence"/>
</dbReference>
<evidence type="ECO:0000313" key="2">
    <source>
        <dbReference type="EMBL" id="EGG08250.1"/>
    </source>
</evidence>
<accession>F4RHJ9</accession>
<feature type="compositionally biased region" description="Polar residues" evidence="1">
    <location>
        <begin position="138"/>
        <end position="147"/>
    </location>
</feature>
<organism evidence="3">
    <name type="scientific">Melampsora larici-populina (strain 98AG31 / pathotype 3-4-7)</name>
    <name type="common">Poplar leaf rust fungus</name>
    <dbReference type="NCBI Taxonomy" id="747676"/>
    <lineage>
        <taxon>Eukaryota</taxon>
        <taxon>Fungi</taxon>
        <taxon>Dikarya</taxon>
        <taxon>Basidiomycota</taxon>
        <taxon>Pucciniomycotina</taxon>
        <taxon>Pucciniomycetes</taxon>
        <taxon>Pucciniales</taxon>
        <taxon>Melampsoraceae</taxon>
        <taxon>Melampsora</taxon>
    </lineage>
</organism>